<keyword evidence="9" id="KW-1185">Reference proteome</keyword>
<dbReference type="AlphaFoldDB" id="A0A292Q9X1"/>
<dbReference type="InterPro" id="IPR011701">
    <property type="entry name" value="MFS"/>
</dbReference>
<evidence type="ECO:0000256" key="7">
    <source>
        <dbReference type="SAM" id="Phobius"/>
    </source>
</evidence>
<dbReference type="Proteomes" id="UP001412239">
    <property type="component" value="Unassembled WGS sequence"/>
</dbReference>
<feature type="transmembrane region" description="Helical" evidence="7">
    <location>
        <begin position="70"/>
        <end position="93"/>
    </location>
</feature>
<keyword evidence="6 7" id="KW-0472">Membrane</keyword>
<proteinExistence type="inferred from homology"/>
<dbReference type="GO" id="GO:0012505">
    <property type="term" value="C:endomembrane system"/>
    <property type="evidence" value="ECO:0007669"/>
    <property type="project" value="UniProtKB-SubCell"/>
</dbReference>
<sequence length="407" mass="43275">MASETPSTSSIRVAKVPVSYKIDQKSPGGYDDEKAIDHADTSSKEISLVFAGLFGGAIVAAITTYKSHMLLGRVGAGFLGCLGIGLGSTIVALHPPWPAVPAAMCLVTYGMTALDPTAVAWIGGLHHSRELMGVLQGCFGIGSTIAPLIANAIVQHGIPYYKYYYIPLGLSITGSTGFVVSFWGEDGAKYARETGSSEHSGAAHAKGILRNKVSWILGLFLLANWGVETVIGSWMFTYLTEAHGGSFSHASLVSSMYWLSFTLGRFFLVWVDGLIPPKRRGKGPVSLLICLSIGLVLMCWLLPTFAGVSIVICLQGFFCGPLCPLLLKMLTTLLPPHLHVSAIGLCSVLGSFGSGIFPIAAGAIAEHRGISKIHPLIFSVYIVELLIWLCLPAPPLETIISDVQSKK</sequence>
<name>A0A292Q9X1_9PEZI</name>
<evidence type="ECO:0008006" key="10">
    <source>
        <dbReference type="Google" id="ProtNLM"/>
    </source>
</evidence>
<feature type="transmembrane region" description="Helical" evidence="7">
    <location>
        <begin position="338"/>
        <end position="364"/>
    </location>
</feature>
<feature type="transmembrane region" description="Helical" evidence="7">
    <location>
        <begin position="46"/>
        <end position="63"/>
    </location>
</feature>
<keyword evidence="3" id="KW-0813">Transport</keyword>
<feature type="transmembrane region" description="Helical" evidence="7">
    <location>
        <begin position="99"/>
        <end position="122"/>
    </location>
</feature>
<feature type="transmembrane region" description="Helical" evidence="7">
    <location>
        <begin position="215"/>
        <end position="236"/>
    </location>
</feature>
<dbReference type="PANTHER" id="PTHR23514">
    <property type="entry name" value="BYPASS OF STOP CODON PROTEIN 6"/>
    <property type="match status" value="1"/>
</dbReference>
<dbReference type="GO" id="GO:0016020">
    <property type="term" value="C:membrane"/>
    <property type="evidence" value="ECO:0007669"/>
    <property type="project" value="TreeGrafter"/>
</dbReference>
<dbReference type="Gene3D" id="1.20.1250.20">
    <property type="entry name" value="MFS general substrate transporter like domains"/>
    <property type="match status" value="2"/>
</dbReference>
<comment type="subcellular location">
    <subcellularLocation>
        <location evidence="1">Endomembrane system</location>
        <topology evidence="1">Multi-pass membrane protein</topology>
    </subcellularLocation>
</comment>
<accession>A0A292Q9X1</accession>
<dbReference type="EMBL" id="LN890946">
    <property type="protein sequence ID" value="CUS15507.1"/>
    <property type="molecule type" value="Genomic_DNA"/>
</dbReference>
<gene>
    <name evidence="8" type="ORF">GSTUAT00000440001</name>
</gene>
<keyword evidence="5 7" id="KW-1133">Transmembrane helix</keyword>
<evidence type="ECO:0000256" key="4">
    <source>
        <dbReference type="ARBA" id="ARBA00022692"/>
    </source>
</evidence>
<feature type="transmembrane region" description="Helical" evidence="7">
    <location>
        <begin position="256"/>
        <end position="275"/>
    </location>
</feature>
<dbReference type="GO" id="GO:0022857">
    <property type="term" value="F:transmembrane transporter activity"/>
    <property type="evidence" value="ECO:0007669"/>
    <property type="project" value="InterPro"/>
</dbReference>
<keyword evidence="4 7" id="KW-0812">Transmembrane</keyword>
<feature type="transmembrane region" description="Helical" evidence="7">
    <location>
        <begin position="134"/>
        <end position="158"/>
    </location>
</feature>
<evidence type="ECO:0000313" key="8">
    <source>
        <dbReference type="EMBL" id="CUS15507.1"/>
    </source>
</evidence>
<dbReference type="Pfam" id="PF07690">
    <property type="entry name" value="MFS_1"/>
    <property type="match status" value="1"/>
</dbReference>
<feature type="transmembrane region" description="Helical" evidence="7">
    <location>
        <begin position="164"/>
        <end position="183"/>
    </location>
</feature>
<dbReference type="PANTHER" id="PTHR23514:SF3">
    <property type="entry name" value="BYPASS OF STOP CODON PROTEIN 6"/>
    <property type="match status" value="1"/>
</dbReference>
<comment type="similarity">
    <text evidence="2">Belongs to the major facilitator superfamily.</text>
</comment>
<protein>
    <recommendedName>
        <fullName evidence="10">Major facilitator superfamily (MFS) profile domain-containing protein</fullName>
    </recommendedName>
</protein>
<dbReference type="InterPro" id="IPR036259">
    <property type="entry name" value="MFS_trans_sf"/>
</dbReference>
<evidence type="ECO:0000256" key="3">
    <source>
        <dbReference type="ARBA" id="ARBA00022448"/>
    </source>
</evidence>
<dbReference type="SUPFAM" id="SSF103473">
    <property type="entry name" value="MFS general substrate transporter"/>
    <property type="match status" value="1"/>
</dbReference>
<organism evidence="8 9">
    <name type="scientific">Tuber aestivum</name>
    <name type="common">summer truffle</name>
    <dbReference type="NCBI Taxonomy" id="59557"/>
    <lineage>
        <taxon>Eukaryota</taxon>
        <taxon>Fungi</taxon>
        <taxon>Dikarya</taxon>
        <taxon>Ascomycota</taxon>
        <taxon>Pezizomycotina</taxon>
        <taxon>Pezizomycetes</taxon>
        <taxon>Pezizales</taxon>
        <taxon>Tuberaceae</taxon>
        <taxon>Tuber</taxon>
    </lineage>
</organism>
<evidence type="ECO:0000256" key="6">
    <source>
        <dbReference type="ARBA" id="ARBA00023136"/>
    </source>
</evidence>
<evidence type="ECO:0000256" key="1">
    <source>
        <dbReference type="ARBA" id="ARBA00004127"/>
    </source>
</evidence>
<reference evidence="8" key="1">
    <citation type="submission" date="2015-10" db="EMBL/GenBank/DDBJ databases">
        <authorList>
            <person name="Regsiter A."/>
            <person name="william w."/>
        </authorList>
    </citation>
    <scope>NUCLEOTIDE SEQUENCE</scope>
    <source>
        <strain evidence="8">Montdore</strain>
    </source>
</reference>
<feature type="transmembrane region" description="Helical" evidence="7">
    <location>
        <begin position="287"/>
        <end position="318"/>
    </location>
</feature>
<evidence type="ECO:0000256" key="2">
    <source>
        <dbReference type="ARBA" id="ARBA00008335"/>
    </source>
</evidence>
<evidence type="ECO:0000256" key="5">
    <source>
        <dbReference type="ARBA" id="ARBA00022989"/>
    </source>
</evidence>
<evidence type="ECO:0000313" key="9">
    <source>
        <dbReference type="Proteomes" id="UP001412239"/>
    </source>
</evidence>
<feature type="transmembrane region" description="Helical" evidence="7">
    <location>
        <begin position="376"/>
        <end position="394"/>
    </location>
</feature>
<dbReference type="InterPro" id="IPR051788">
    <property type="entry name" value="MFS_Transporter"/>
</dbReference>